<dbReference type="Pfam" id="PF01183">
    <property type="entry name" value="Glyco_hydro_25"/>
    <property type="match status" value="1"/>
</dbReference>
<dbReference type="Proteomes" id="UP001501509">
    <property type="component" value="Unassembled WGS sequence"/>
</dbReference>
<keyword evidence="3" id="KW-0326">Glycosidase</keyword>
<reference evidence="6" key="1">
    <citation type="journal article" date="2019" name="Int. J. Syst. Evol. Microbiol.">
        <title>The Global Catalogue of Microorganisms (GCM) 10K type strain sequencing project: providing services to taxonomists for standard genome sequencing and annotation.</title>
        <authorList>
            <consortium name="The Broad Institute Genomics Platform"/>
            <consortium name="The Broad Institute Genome Sequencing Center for Infectious Disease"/>
            <person name="Wu L."/>
            <person name="Ma J."/>
        </authorList>
    </citation>
    <scope>NUCLEOTIDE SEQUENCE [LARGE SCALE GENOMIC DNA]</scope>
    <source>
        <strain evidence="6">JCM 6833</strain>
    </source>
</reference>
<gene>
    <name evidence="5" type="ORF">GCM10010411_49430</name>
</gene>
<protein>
    <recommendedName>
        <fullName evidence="7">Lysozyme</fullName>
    </recommendedName>
</protein>
<dbReference type="PROSITE" id="PS51904">
    <property type="entry name" value="GLYCOSYL_HYDROL_F25_2"/>
    <property type="match status" value="1"/>
</dbReference>
<dbReference type="SMART" id="SM00641">
    <property type="entry name" value="Glyco_25"/>
    <property type="match status" value="1"/>
</dbReference>
<evidence type="ECO:0000256" key="1">
    <source>
        <dbReference type="ARBA" id="ARBA00010646"/>
    </source>
</evidence>
<evidence type="ECO:0000256" key="4">
    <source>
        <dbReference type="SAM" id="SignalP"/>
    </source>
</evidence>
<dbReference type="InterPro" id="IPR017853">
    <property type="entry name" value="GH"/>
</dbReference>
<comment type="similarity">
    <text evidence="1">Belongs to the glycosyl hydrolase 25 family.</text>
</comment>
<name>A0ABP6CCE6_9ACTN</name>
<feature type="chain" id="PRO_5046886180" description="Lysozyme" evidence="4">
    <location>
        <begin position="30"/>
        <end position="391"/>
    </location>
</feature>
<dbReference type="RefSeq" id="WP_344544491.1">
    <property type="nucleotide sequence ID" value="NZ_BAAATD010000006.1"/>
</dbReference>
<dbReference type="Gene3D" id="3.20.20.80">
    <property type="entry name" value="Glycosidases"/>
    <property type="match status" value="1"/>
</dbReference>
<keyword evidence="4" id="KW-0732">Signal</keyword>
<dbReference type="InterPro" id="IPR018077">
    <property type="entry name" value="Glyco_hydro_fam25_subgr"/>
</dbReference>
<comment type="caution">
    <text evidence="5">The sequence shown here is derived from an EMBL/GenBank/DDBJ whole genome shotgun (WGS) entry which is preliminary data.</text>
</comment>
<accession>A0ABP6CCE6</accession>
<dbReference type="SUPFAM" id="SSF51445">
    <property type="entry name" value="(Trans)glycosidases"/>
    <property type="match status" value="1"/>
</dbReference>
<evidence type="ECO:0000313" key="5">
    <source>
        <dbReference type="EMBL" id="GAA2609264.1"/>
    </source>
</evidence>
<evidence type="ECO:0008006" key="7">
    <source>
        <dbReference type="Google" id="ProtNLM"/>
    </source>
</evidence>
<evidence type="ECO:0000313" key="6">
    <source>
        <dbReference type="Proteomes" id="UP001501509"/>
    </source>
</evidence>
<dbReference type="PANTHER" id="PTHR34135">
    <property type="entry name" value="LYSOZYME"/>
    <property type="match status" value="1"/>
</dbReference>
<organism evidence="5 6">
    <name type="scientific">Actinomadura fulvescens</name>
    <dbReference type="NCBI Taxonomy" id="46160"/>
    <lineage>
        <taxon>Bacteria</taxon>
        <taxon>Bacillati</taxon>
        <taxon>Actinomycetota</taxon>
        <taxon>Actinomycetes</taxon>
        <taxon>Streptosporangiales</taxon>
        <taxon>Thermomonosporaceae</taxon>
        <taxon>Actinomadura</taxon>
    </lineage>
</organism>
<dbReference type="PANTHER" id="PTHR34135:SF2">
    <property type="entry name" value="LYSOZYME"/>
    <property type="match status" value="1"/>
</dbReference>
<dbReference type="EMBL" id="BAAATD010000006">
    <property type="protein sequence ID" value="GAA2609264.1"/>
    <property type="molecule type" value="Genomic_DNA"/>
</dbReference>
<keyword evidence="6" id="KW-1185">Reference proteome</keyword>
<keyword evidence="2" id="KW-0378">Hydrolase</keyword>
<dbReference type="InterPro" id="IPR002053">
    <property type="entry name" value="Glyco_hydro_25"/>
</dbReference>
<evidence type="ECO:0000256" key="2">
    <source>
        <dbReference type="ARBA" id="ARBA00022801"/>
    </source>
</evidence>
<feature type="signal peptide" evidence="4">
    <location>
        <begin position="1"/>
        <end position="29"/>
    </location>
</feature>
<evidence type="ECO:0000256" key="3">
    <source>
        <dbReference type="ARBA" id="ARBA00023295"/>
    </source>
</evidence>
<proteinExistence type="inferred from homology"/>
<sequence length="391" mass="42086">MKRLTVPACVGLAAATAVSGVVISGAAFAAPSPSPSPSAGLRPGDAYAGIGQAATAPKGGASAQAAPAGIRGVDVASYQGPSIDWAKLYRDGIRFAFAKATEGATTRTETGYVNPHFAAQYNGARNAKMFRGAYHFALPHKSTGARQADWFVDHGGGWRQDGWTLPGVLDIENNPYNNGRDTCYGLKPGQMVSWIRAFSDRYFQRTGRRPVIYTNTAWWVKCTGGNATFGSHPLWLARYNTTPGAVPPGWRTHTMWQYAPGSPGNPYPTGNWSVFNGNWAALQRLAAVARTGFGGVNAGPEPVRRGRALTVLGRLYAFNGGWKGLPGKRVNVYFRAKGSAKWVYAGAVNTDRYGNFRKRFKAKKDGSWRVTFPGAPRYFGTTSGADYVDVR</sequence>